<sequence>MWTRNPPSRRPALTREAIVAAAIEIGDTEGLAAISIRRIAAHLGARAMSLYTHIDRKEDLLDLMADEVISEILVADAELPADWREAITRITRLERQVLLRHPWLTEMIGFQRFSPGPNRLHHLEQCLKALDGLGLDGPSAIRVVGAVTHYMLGCVIREASDADLHRDRCGGHDEKLPYLLALTEGPEFPRLGPLLRAGSFVKPSPEQRFEQGLEWLLDGIEASVGKPGGLGGPAHRGRTTLDSSQTGTGDS</sequence>
<dbReference type="PROSITE" id="PS50977">
    <property type="entry name" value="HTH_TETR_2"/>
    <property type="match status" value="1"/>
</dbReference>
<comment type="caution">
    <text evidence="8">The sequence shown here is derived from an EMBL/GenBank/DDBJ whole genome shotgun (WGS) entry which is preliminary data.</text>
</comment>
<dbReference type="InterPro" id="IPR036271">
    <property type="entry name" value="Tet_transcr_reg_TetR-rel_C_sf"/>
</dbReference>
<evidence type="ECO:0000259" key="7">
    <source>
        <dbReference type="PROSITE" id="PS50977"/>
    </source>
</evidence>
<protein>
    <submittedName>
        <fullName evidence="8">TetR/AcrR family transcriptional regulator C-terminal domain-containing protein</fullName>
    </submittedName>
</protein>
<accession>A0ABP6QDZ2</accession>
<dbReference type="PANTHER" id="PTHR30055">
    <property type="entry name" value="HTH-TYPE TRANSCRIPTIONAL REGULATOR RUTR"/>
    <property type="match status" value="1"/>
</dbReference>
<dbReference type="PANTHER" id="PTHR30055:SF151">
    <property type="entry name" value="TRANSCRIPTIONAL REGULATORY PROTEIN"/>
    <property type="match status" value="1"/>
</dbReference>
<evidence type="ECO:0000313" key="8">
    <source>
        <dbReference type="EMBL" id="GAA3210710.1"/>
    </source>
</evidence>
<dbReference type="InterPro" id="IPR009057">
    <property type="entry name" value="Homeodomain-like_sf"/>
</dbReference>
<dbReference type="Gene3D" id="1.10.10.60">
    <property type="entry name" value="Homeodomain-like"/>
    <property type="match status" value="1"/>
</dbReference>
<dbReference type="InterPro" id="IPR003012">
    <property type="entry name" value="Tet_transcr_reg_TetR"/>
</dbReference>
<dbReference type="InterPro" id="IPR004111">
    <property type="entry name" value="Repressor_TetR_C"/>
</dbReference>
<evidence type="ECO:0000256" key="2">
    <source>
        <dbReference type="ARBA" id="ARBA00023015"/>
    </source>
</evidence>
<dbReference type="PRINTS" id="PR00400">
    <property type="entry name" value="TETREPRESSOR"/>
</dbReference>
<evidence type="ECO:0000256" key="3">
    <source>
        <dbReference type="ARBA" id="ARBA00023125"/>
    </source>
</evidence>
<evidence type="ECO:0000256" key="5">
    <source>
        <dbReference type="PROSITE-ProRule" id="PRU00335"/>
    </source>
</evidence>
<evidence type="ECO:0000256" key="1">
    <source>
        <dbReference type="ARBA" id="ARBA00022491"/>
    </source>
</evidence>
<dbReference type="SUPFAM" id="SSF48498">
    <property type="entry name" value="Tetracyclin repressor-like, C-terminal domain"/>
    <property type="match status" value="1"/>
</dbReference>
<dbReference type="InterPro" id="IPR001647">
    <property type="entry name" value="HTH_TetR"/>
</dbReference>
<feature type="domain" description="HTH tetR-type" evidence="7">
    <location>
        <begin position="12"/>
        <end position="72"/>
    </location>
</feature>
<feature type="DNA-binding region" description="H-T-H motif" evidence="5">
    <location>
        <begin position="35"/>
        <end position="54"/>
    </location>
</feature>
<evidence type="ECO:0000256" key="6">
    <source>
        <dbReference type="SAM" id="MobiDB-lite"/>
    </source>
</evidence>
<keyword evidence="2" id="KW-0805">Transcription regulation</keyword>
<dbReference type="SUPFAM" id="SSF46689">
    <property type="entry name" value="Homeodomain-like"/>
    <property type="match status" value="1"/>
</dbReference>
<keyword evidence="1" id="KW-0678">Repressor</keyword>
<feature type="compositionally biased region" description="Polar residues" evidence="6">
    <location>
        <begin position="240"/>
        <end position="251"/>
    </location>
</feature>
<reference evidence="9" key="1">
    <citation type="journal article" date="2019" name="Int. J. Syst. Evol. Microbiol.">
        <title>The Global Catalogue of Microorganisms (GCM) 10K type strain sequencing project: providing services to taxonomists for standard genome sequencing and annotation.</title>
        <authorList>
            <consortium name="The Broad Institute Genomics Platform"/>
            <consortium name="The Broad Institute Genome Sequencing Center for Infectious Disease"/>
            <person name="Wu L."/>
            <person name="Ma J."/>
        </authorList>
    </citation>
    <scope>NUCLEOTIDE SEQUENCE [LARGE SCALE GENOMIC DNA]</scope>
    <source>
        <strain evidence="9">JCM 9377</strain>
    </source>
</reference>
<proteinExistence type="predicted"/>
<feature type="region of interest" description="Disordered" evidence="6">
    <location>
        <begin position="226"/>
        <end position="251"/>
    </location>
</feature>
<dbReference type="Gene3D" id="1.10.357.10">
    <property type="entry name" value="Tetracycline Repressor, domain 2"/>
    <property type="match status" value="1"/>
</dbReference>
<evidence type="ECO:0000256" key="4">
    <source>
        <dbReference type="ARBA" id="ARBA00023163"/>
    </source>
</evidence>
<dbReference type="Pfam" id="PF02909">
    <property type="entry name" value="TetR_C_1"/>
    <property type="match status" value="1"/>
</dbReference>
<dbReference type="InterPro" id="IPR050109">
    <property type="entry name" value="HTH-type_TetR-like_transc_reg"/>
</dbReference>
<dbReference type="Proteomes" id="UP001501237">
    <property type="component" value="Unassembled WGS sequence"/>
</dbReference>
<dbReference type="EMBL" id="BAAAUV010000006">
    <property type="protein sequence ID" value="GAA3210710.1"/>
    <property type="molecule type" value="Genomic_DNA"/>
</dbReference>
<organism evidence="8 9">
    <name type="scientific">Actinocorallia longicatena</name>
    <dbReference type="NCBI Taxonomy" id="111803"/>
    <lineage>
        <taxon>Bacteria</taxon>
        <taxon>Bacillati</taxon>
        <taxon>Actinomycetota</taxon>
        <taxon>Actinomycetes</taxon>
        <taxon>Streptosporangiales</taxon>
        <taxon>Thermomonosporaceae</taxon>
        <taxon>Actinocorallia</taxon>
    </lineage>
</organism>
<keyword evidence="3 5" id="KW-0238">DNA-binding</keyword>
<gene>
    <name evidence="8" type="ORF">GCM10010468_28850</name>
</gene>
<keyword evidence="4" id="KW-0804">Transcription</keyword>
<name>A0ABP6QDZ2_9ACTN</name>
<evidence type="ECO:0000313" key="9">
    <source>
        <dbReference type="Proteomes" id="UP001501237"/>
    </source>
</evidence>
<keyword evidence="9" id="KW-1185">Reference proteome</keyword>